<feature type="compositionally biased region" description="Acidic residues" evidence="6">
    <location>
        <begin position="361"/>
        <end position="380"/>
    </location>
</feature>
<reference evidence="8 9" key="1">
    <citation type="journal article" date="2020" name="bioRxiv">
        <title>Sequence and annotation of 42 cannabis genomes reveals extensive copy number variation in cannabinoid synthesis and pathogen resistance genes.</title>
        <authorList>
            <person name="Mckernan K.J."/>
            <person name="Helbert Y."/>
            <person name="Kane L.T."/>
            <person name="Ebling H."/>
            <person name="Zhang L."/>
            <person name="Liu B."/>
            <person name="Eaton Z."/>
            <person name="Mclaughlin S."/>
            <person name="Kingan S."/>
            <person name="Baybayan P."/>
            <person name="Concepcion G."/>
            <person name="Jordan M."/>
            <person name="Riva A."/>
            <person name="Barbazuk W."/>
            <person name="Harkins T."/>
        </authorList>
    </citation>
    <scope>NUCLEOTIDE SEQUENCE [LARGE SCALE GENOMIC DNA]</scope>
    <source>
        <strain evidence="9">cv. Jamaican Lion 4</strain>
        <tissue evidence="8">Leaf</tissue>
    </source>
</reference>
<dbReference type="AlphaFoldDB" id="A0A7J6F816"/>
<dbReference type="GO" id="GO:0006355">
    <property type="term" value="P:regulation of DNA-templated transcription"/>
    <property type="evidence" value="ECO:0007669"/>
    <property type="project" value="UniProtKB-ARBA"/>
</dbReference>
<gene>
    <name evidence="8" type="ORF">F8388_002760</name>
</gene>
<feature type="compositionally biased region" description="Low complexity" evidence="6">
    <location>
        <begin position="330"/>
        <end position="341"/>
    </location>
</feature>
<dbReference type="EMBL" id="JAATIP010000156">
    <property type="protein sequence ID" value="KAF4365890.1"/>
    <property type="molecule type" value="Genomic_DNA"/>
</dbReference>
<evidence type="ECO:0000256" key="4">
    <source>
        <dbReference type="ARBA" id="ARBA00023163"/>
    </source>
</evidence>
<dbReference type="CDD" id="cd12203">
    <property type="entry name" value="GT1"/>
    <property type="match status" value="1"/>
</dbReference>
<feature type="compositionally biased region" description="Basic residues" evidence="6">
    <location>
        <begin position="343"/>
        <end position="353"/>
    </location>
</feature>
<name>A0A7J6F816_CANSA</name>
<comment type="subcellular location">
    <subcellularLocation>
        <location evidence="1">Nucleus</location>
    </subcellularLocation>
</comment>
<evidence type="ECO:0000313" key="9">
    <source>
        <dbReference type="Proteomes" id="UP000525078"/>
    </source>
</evidence>
<feature type="region of interest" description="Disordered" evidence="6">
    <location>
        <begin position="330"/>
        <end position="387"/>
    </location>
</feature>
<feature type="region of interest" description="Disordered" evidence="6">
    <location>
        <begin position="230"/>
        <end position="291"/>
    </location>
</feature>
<evidence type="ECO:0000256" key="2">
    <source>
        <dbReference type="ARBA" id="ARBA00023015"/>
    </source>
</evidence>
<evidence type="ECO:0000256" key="3">
    <source>
        <dbReference type="ARBA" id="ARBA00023125"/>
    </source>
</evidence>
<sequence length="800" mass="90662">MFNGGVPDQLHQFIASSRPNSVAALLPLSTTTTTNTTTTTTTPFSSSNSSIDHIIHANYTTTITPNHAHESHHHHHHNPFHHHQLLPPLHHPNNFLHPMLHHVQHPKLINHHLHKQIDEQATASAASGPNNLVSHVDLEMMQTHTPIPELIPTVDHHHHHQLHLQQPWSEDEVLALKLAELGFKRSAEKCKEKFEEESQYFTTTNHNSNCSKSYSRLCNQLSELEELYHGQNNQGGHHQNHNHQNQNHHNGTTAGDEKDHQSVEENPSDELEVMKRNGNNRQGLELEELEISDSTRNETVLLLGGNSKEYYSDEMTEKVVVSAVGGVEISKSGINNNNENNNNKKKKKKRKRSSSLQQHDDDGDGDDDGDNDDDDDDGDDEKNHSSNKMMKFDMFKGFCEEIVKKMMAQQEEMHNKLLEDMVKRDEEKVAIEEAWKKQEMDRMNKELEIMAHEQALAGDRQASIIDFLNKVTQLTKLDNNNISNNNNKDNVVSLTSSSSSSLNIPPPPPSNPNPTITHLEKNQTNHHHPHYDDKKPSSSSSNKDIVVVLSSSTATTPTNKPVATSSAIKTVQNPISINDKEDLGKRWPRDEVLALINLRCNLYSTVTTATATGESSSTSDHHHHHHHHNHKAPLWERISQGMLELGYKRSAKRCKEKWENINKYFRKTKDVNKKRSVDSRTCPYFHQLSSLYNKGSSSTTSTTLVSTSFQQAQNNNNINDNNNHDHRQDDHIIITMNNNGDHHSPITTTTTTPADHHHHHNHGEMSSLSDNNNIIIRDDHHQEEEEAVVVVASTAFDFEF</sequence>
<dbReference type="PANTHER" id="PTHR21654:SF61">
    <property type="entry name" value="TRIHELIX TRANSCRIPTION FACTOR GTL2"/>
    <property type="match status" value="1"/>
</dbReference>
<keyword evidence="3" id="KW-0238">DNA-binding</keyword>
<feature type="region of interest" description="Disordered" evidence="6">
    <location>
        <begin position="478"/>
        <end position="542"/>
    </location>
</feature>
<dbReference type="Proteomes" id="UP000525078">
    <property type="component" value="Unassembled WGS sequence"/>
</dbReference>
<keyword evidence="4" id="KW-0804">Transcription</keyword>
<comment type="caution">
    <text evidence="8">The sequence shown here is derived from an EMBL/GenBank/DDBJ whole genome shotgun (WGS) entry which is preliminary data.</text>
</comment>
<evidence type="ECO:0000256" key="6">
    <source>
        <dbReference type="SAM" id="MobiDB-lite"/>
    </source>
</evidence>
<dbReference type="GO" id="GO:0003677">
    <property type="term" value="F:DNA binding"/>
    <property type="evidence" value="ECO:0007669"/>
    <property type="project" value="UniProtKB-KW"/>
</dbReference>
<organism evidence="8 9">
    <name type="scientific">Cannabis sativa</name>
    <name type="common">Hemp</name>
    <name type="synonym">Marijuana</name>
    <dbReference type="NCBI Taxonomy" id="3483"/>
    <lineage>
        <taxon>Eukaryota</taxon>
        <taxon>Viridiplantae</taxon>
        <taxon>Streptophyta</taxon>
        <taxon>Embryophyta</taxon>
        <taxon>Tracheophyta</taxon>
        <taxon>Spermatophyta</taxon>
        <taxon>Magnoliopsida</taxon>
        <taxon>eudicotyledons</taxon>
        <taxon>Gunneridae</taxon>
        <taxon>Pentapetalae</taxon>
        <taxon>rosids</taxon>
        <taxon>fabids</taxon>
        <taxon>Rosales</taxon>
        <taxon>Cannabaceae</taxon>
        <taxon>Cannabis</taxon>
    </lineage>
</organism>
<evidence type="ECO:0000259" key="7">
    <source>
        <dbReference type="Pfam" id="PF13837"/>
    </source>
</evidence>
<dbReference type="Gene3D" id="1.10.10.60">
    <property type="entry name" value="Homeodomain-like"/>
    <property type="match status" value="1"/>
</dbReference>
<feature type="compositionally biased region" description="Low complexity" evidence="6">
    <location>
        <begin position="230"/>
        <end position="251"/>
    </location>
</feature>
<protein>
    <recommendedName>
        <fullName evidence="7">Myb/SANT-like DNA-binding domain-containing protein</fullName>
    </recommendedName>
</protein>
<evidence type="ECO:0000256" key="1">
    <source>
        <dbReference type="ARBA" id="ARBA00004123"/>
    </source>
</evidence>
<feature type="domain" description="Myb/SANT-like DNA-binding" evidence="7">
    <location>
        <begin position="585"/>
        <end position="690"/>
    </location>
</feature>
<dbReference type="InterPro" id="IPR044822">
    <property type="entry name" value="Myb_DNA-bind_4"/>
</dbReference>
<feature type="compositionally biased region" description="Basic residues" evidence="6">
    <location>
        <begin position="621"/>
        <end position="631"/>
    </location>
</feature>
<keyword evidence="2" id="KW-0805">Transcription regulation</keyword>
<dbReference type="Pfam" id="PF13837">
    <property type="entry name" value="Myb_DNA-bind_4"/>
    <property type="match status" value="1"/>
</dbReference>
<dbReference type="GO" id="GO:0005634">
    <property type="term" value="C:nucleus"/>
    <property type="evidence" value="ECO:0007669"/>
    <property type="project" value="UniProtKB-SubCell"/>
</dbReference>
<feature type="compositionally biased region" description="Low complexity" evidence="6">
    <location>
        <begin position="478"/>
        <end position="503"/>
    </location>
</feature>
<evidence type="ECO:0000256" key="5">
    <source>
        <dbReference type="ARBA" id="ARBA00023242"/>
    </source>
</evidence>
<dbReference type="PANTHER" id="PTHR21654">
    <property type="entry name" value="FI21293P1"/>
    <property type="match status" value="1"/>
</dbReference>
<feature type="region of interest" description="Disordered" evidence="6">
    <location>
        <begin position="611"/>
        <end position="632"/>
    </location>
</feature>
<keyword evidence="5" id="KW-0539">Nucleus</keyword>
<proteinExistence type="predicted"/>
<evidence type="ECO:0000313" key="8">
    <source>
        <dbReference type="EMBL" id="KAF4365890.1"/>
    </source>
</evidence>
<accession>A0A7J6F816</accession>
<feature type="region of interest" description="Disordered" evidence="6">
    <location>
        <begin position="738"/>
        <end position="769"/>
    </location>
</feature>